<dbReference type="AlphaFoldDB" id="A0A6A4T6A5"/>
<dbReference type="EMBL" id="VEVO01000006">
    <property type="protein sequence ID" value="KAF0040685.1"/>
    <property type="molecule type" value="Genomic_DNA"/>
</dbReference>
<feature type="region of interest" description="Disordered" evidence="1">
    <location>
        <begin position="94"/>
        <end position="134"/>
    </location>
</feature>
<sequence>MAVMEWIGPVRQMCVSVTDVFWVSRQCWVTDTWRMNTSPSKECQSTYRCCDFFGSASKRQTAESKPMLGGEKGGGGWSCSRREEQEFIEEKLQRERGEKKRMQLSAVAVADGSEDKKRGGGKREDHAGGERPRSAEKLPLEFFNLLMRRYCTVSPLSSGCSGT</sequence>
<evidence type="ECO:0000256" key="1">
    <source>
        <dbReference type="SAM" id="MobiDB-lite"/>
    </source>
</evidence>
<evidence type="ECO:0000313" key="2">
    <source>
        <dbReference type="EMBL" id="KAF0040685.1"/>
    </source>
</evidence>
<reference evidence="2 3" key="1">
    <citation type="submission" date="2019-06" db="EMBL/GenBank/DDBJ databases">
        <title>Draft genomes of female and male turbot (Scophthalmus maximus).</title>
        <authorList>
            <person name="Xu H."/>
            <person name="Xu X.-W."/>
            <person name="Shao C."/>
            <person name="Chen S."/>
        </authorList>
    </citation>
    <scope>NUCLEOTIDE SEQUENCE [LARGE SCALE GENOMIC DNA]</scope>
    <source>
        <strain evidence="2">Ysfricsl-2016a</strain>
        <tissue evidence="2">Blood</tissue>
    </source>
</reference>
<comment type="caution">
    <text evidence="2">The sequence shown here is derived from an EMBL/GenBank/DDBJ whole genome shotgun (WGS) entry which is preliminary data.</text>
</comment>
<evidence type="ECO:0000313" key="3">
    <source>
        <dbReference type="Proteomes" id="UP000438429"/>
    </source>
</evidence>
<accession>A0A6A4T6A5</accession>
<organism evidence="2 3">
    <name type="scientific">Scophthalmus maximus</name>
    <name type="common">Turbot</name>
    <name type="synonym">Psetta maxima</name>
    <dbReference type="NCBI Taxonomy" id="52904"/>
    <lineage>
        <taxon>Eukaryota</taxon>
        <taxon>Metazoa</taxon>
        <taxon>Chordata</taxon>
        <taxon>Craniata</taxon>
        <taxon>Vertebrata</taxon>
        <taxon>Euteleostomi</taxon>
        <taxon>Actinopterygii</taxon>
        <taxon>Neopterygii</taxon>
        <taxon>Teleostei</taxon>
        <taxon>Neoteleostei</taxon>
        <taxon>Acanthomorphata</taxon>
        <taxon>Carangaria</taxon>
        <taxon>Pleuronectiformes</taxon>
        <taxon>Pleuronectoidei</taxon>
        <taxon>Scophthalmidae</taxon>
        <taxon>Scophthalmus</taxon>
    </lineage>
</organism>
<protein>
    <submittedName>
        <fullName evidence="2">Uncharacterized protein</fullName>
    </submittedName>
</protein>
<gene>
    <name evidence="2" type="ORF">F2P81_006583</name>
</gene>
<proteinExistence type="predicted"/>
<name>A0A6A4T6A5_SCOMX</name>
<dbReference type="Proteomes" id="UP000438429">
    <property type="component" value="Unassembled WGS sequence"/>
</dbReference>
<feature type="compositionally biased region" description="Basic and acidic residues" evidence="1">
    <location>
        <begin position="113"/>
        <end position="134"/>
    </location>
</feature>